<organism evidence="4 5">
    <name type="scientific">Chishuiella changwenlii</name>
    <dbReference type="NCBI Taxonomy" id="1434701"/>
    <lineage>
        <taxon>Bacteria</taxon>
        <taxon>Pseudomonadati</taxon>
        <taxon>Bacteroidota</taxon>
        <taxon>Flavobacteriia</taxon>
        <taxon>Flavobacteriales</taxon>
        <taxon>Weeksellaceae</taxon>
        <taxon>Chishuiella</taxon>
    </lineage>
</organism>
<reference evidence="4" key="2">
    <citation type="submission" date="2016-11" db="EMBL/GenBank/DDBJ databases">
        <authorList>
            <person name="Jaros S."/>
            <person name="Januszkiewicz K."/>
            <person name="Wedrychowicz H."/>
        </authorList>
    </citation>
    <scope>NUCLEOTIDE SEQUENCE [LARGE SCALE GENOMIC DNA]</scope>
    <source>
        <strain evidence="4">DSM 27989</strain>
    </source>
</reference>
<dbReference type="Gene3D" id="3.40.710.10">
    <property type="entry name" value="DD-peptidase/beta-lactamase superfamily"/>
    <property type="match status" value="1"/>
</dbReference>
<keyword evidence="1" id="KW-0472">Membrane</keyword>
<sequence>MKILWKIIKWIVIVICVLILILYATGNSYIFRGIKLTYLKGEQTANIDDYRDFDNNVIMAGAPRVWQQHLDYNQFPLSPKFEKEMKDFGTAGLVIIKDHQLLSEYYFNGYAQNDITNSFSMAKTFTTMMLGKAIEQGYIKSLDQKITDFIPEFKDDKFGALCTIGDLSAMTSGYDWSEEYYFPLNPTAKAYYGDDVVKQLLDRKFVSKPGGHFKYQSSDTQLLGIVIERALKNKSLSQYFQEEFWQPMGMEMDAQWSKDNPKGMEKTYCCFNATVRDYAKLGQLLLNDGNWFGKQVLDSAFVKKMITPNKKAFNANESQIYGYSVWMDYDYKTPFYAMLGHLGQRIIVVPKEKLVIVRTGKTHNDMPDNLPIEDGDVYRLVDEAMRINDKVKENDSTNTIQ</sequence>
<proteinExistence type="predicted"/>
<reference evidence="6" key="4">
    <citation type="journal article" date="2019" name="Int. J. Syst. Evol. Microbiol.">
        <title>The Global Catalogue of Microorganisms (GCM) 10K type strain sequencing project: providing services to taxonomists for standard genome sequencing and annotation.</title>
        <authorList>
            <consortium name="The Broad Institute Genomics Platform"/>
            <consortium name="The Broad Institute Genome Sequencing Center for Infectious Disease"/>
            <person name="Wu L."/>
            <person name="Ma J."/>
        </authorList>
    </citation>
    <scope>NUCLEOTIDE SEQUENCE [LARGE SCALE GENOMIC DNA]</scope>
    <source>
        <strain evidence="6">CGMCC 1.12707</strain>
    </source>
</reference>
<dbReference type="InterPro" id="IPR001466">
    <property type="entry name" value="Beta-lactam-related"/>
</dbReference>
<name>A0A1M6ZQ11_9FLAO</name>
<reference evidence="3" key="1">
    <citation type="journal article" date="2014" name="Int. J. Syst. Evol. Microbiol.">
        <title>Complete genome of a new Firmicutes species belonging to the dominant human colonic microbiota ('Ruminococcus bicirculans') reveals two chromosomes and a selective capacity to utilize plant glucans.</title>
        <authorList>
            <consortium name="NISC Comparative Sequencing Program"/>
            <person name="Wegmann U."/>
            <person name="Louis P."/>
            <person name="Goesmann A."/>
            <person name="Henrissat B."/>
            <person name="Duncan S.H."/>
            <person name="Flint H.J."/>
        </authorList>
    </citation>
    <scope>NUCLEOTIDE SEQUENCE</scope>
    <source>
        <strain evidence="3">CGMCC 1.12707</strain>
    </source>
</reference>
<keyword evidence="1" id="KW-0812">Transmembrane</keyword>
<keyword evidence="6" id="KW-1185">Reference proteome</keyword>
<dbReference type="STRING" id="1434701.SAMN05443634_1088"/>
<dbReference type="OrthoDB" id="9773047at2"/>
<dbReference type="PANTHER" id="PTHR43283">
    <property type="entry name" value="BETA-LACTAMASE-RELATED"/>
    <property type="match status" value="1"/>
</dbReference>
<accession>A0A1M6ZQ11</accession>
<dbReference type="Pfam" id="PF00144">
    <property type="entry name" value="Beta-lactamase"/>
    <property type="match status" value="1"/>
</dbReference>
<evidence type="ECO:0000313" key="5">
    <source>
        <dbReference type="Proteomes" id="UP000184120"/>
    </source>
</evidence>
<dbReference type="InterPro" id="IPR050789">
    <property type="entry name" value="Diverse_Enzym_Activities"/>
</dbReference>
<dbReference type="EMBL" id="BMFL01000004">
    <property type="protein sequence ID" value="GGE92933.1"/>
    <property type="molecule type" value="Genomic_DNA"/>
</dbReference>
<dbReference type="PANTHER" id="PTHR43283:SF7">
    <property type="entry name" value="BETA-LACTAMASE-RELATED DOMAIN-CONTAINING PROTEIN"/>
    <property type="match status" value="1"/>
</dbReference>
<dbReference type="RefSeq" id="WP_072932552.1">
    <property type="nucleotide sequence ID" value="NZ_BMFL01000004.1"/>
</dbReference>
<dbReference type="Proteomes" id="UP000650994">
    <property type="component" value="Unassembled WGS sequence"/>
</dbReference>
<evidence type="ECO:0000313" key="4">
    <source>
        <dbReference type="EMBL" id="SHL32479.1"/>
    </source>
</evidence>
<evidence type="ECO:0000256" key="1">
    <source>
        <dbReference type="SAM" id="Phobius"/>
    </source>
</evidence>
<dbReference type="SUPFAM" id="SSF56601">
    <property type="entry name" value="beta-lactamase/transpeptidase-like"/>
    <property type="match status" value="1"/>
</dbReference>
<dbReference type="InterPro" id="IPR012338">
    <property type="entry name" value="Beta-lactam/transpept-like"/>
</dbReference>
<gene>
    <name evidence="3" type="ORF">GCM10010984_08170</name>
    <name evidence="4" type="ORF">SAMN05443634_1088</name>
</gene>
<keyword evidence="1" id="KW-1133">Transmembrane helix</keyword>
<reference evidence="5" key="3">
    <citation type="submission" date="2016-11" db="EMBL/GenBank/DDBJ databases">
        <authorList>
            <person name="Varghese N."/>
            <person name="Submissions S."/>
        </authorList>
    </citation>
    <scope>NUCLEOTIDE SEQUENCE [LARGE SCALE GENOMIC DNA]</scope>
    <source>
        <strain evidence="5">DSM 27989</strain>
    </source>
</reference>
<dbReference type="Proteomes" id="UP000184120">
    <property type="component" value="Unassembled WGS sequence"/>
</dbReference>
<protein>
    <submittedName>
        <fullName evidence="4">CubicO group peptidase, beta-lactamase class C family</fullName>
    </submittedName>
</protein>
<dbReference type="AlphaFoldDB" id="A0A1M6ZQ11"/>
<feature type="transmembrane region" description="Helical" evidence="1">
    <location>
        <begin position="7"/>
        <end position="26"/>
    </location>
</feature>
<evidence type="ECO:0000259" key="2">
    <source>
        <dbReference type="Pfam" id="PF00144"/>
    </source>
</evidence>
<reference evidence="3" key="5">
    <citation type="submission" date="2024-05" db="EMBL/GenBank/DDBJ databases">
        <authorList>
            <person name="Sun Q."/>
            <person name="Zhou Y."/>
        </authorList>
    </citation>
    <scope>NUCLEOTIDE SEQUENCE</scope>
    <source>
        <strain evidence="3">CGMCC 1.12707</strain>
    </source>
</reference>
<dbReference type="EMBL" id="FRBH01000008">
    <property type="protein sequence ID" value="SHL32479.1"/>
    <property type="molecule type" value="Genomic_DNA"/>
</dbReference>
<evidence type="ECO:0000313" key="6">
    <source>
        <dbReference type="Proteomes" id="UP000650994"/>
    </source>
</evidence>
<evidence type="ECO:0000313" key="3">
    <source>
        <dbReference type="EMBL" id="GGE92933.1"/>
    </source>
</evidence>
<feature type="domain" description="Beta-lactamase-related" evidence="2">
    <location>
        <begin position="83"/>
        <end position="358"/>
    </location>
</feature>